<dbReference type="PANTHER" id="PTHR38481:SF1">
    <property type="entry name" value="HYALURONATE LYASE"/>
    <property type="match status" value="1"/>
</dbReference>
<evidence type="ECO:0000256" key="3">
    <source>
        <dbReference type="ARBA" id="ARBA00023239"/>
    </source>
</evidence>
<dbReference type="Gene3D" id="1.50.10.100">
    <property type="entry name" value="Chondroitin AC/alginate lyase"/>
    <property type="match status" value="1"/>
</dbReference>
<evidence type="ECO:0000256" key="4">
    <source>
        <dbReference type="PIRSR" id="PIRSR638970-1"/>
    </source>
</evidence>
<keyword evidence="9" id="KW-1185">Reference proteome</keyword>
<dbReference type="InterPro" id="IPR011071">
    <property type="entry name" value="Lyase_8-like_C"/>
</dbReference>
<dbReference type="GO" id="GO:0005975">
    <property type="term" value="P:carbohydrate metabolic process"/>
    <property type="evidence" value="ECO:0007669"/>
    <property type="project" value="InterPro"/>
</dbReference>
<evidence type="ECO:0000256" key="2">
    <source>
        <dbReference type="ARBA" id="ARBA00022729"/>
    </source>
</evidence>
<keyword evidence="2" id="KW-0732">Signal</keyword>
<dbReference type="InterPro" id="IPR011013">
    <property type="entry name" value="Gal_mutarotase_sf_dom"/>
</dbReference>
<dbReference type="Pfam" id="PF02278">
    <property type="entry name" value="Lyase_8"/>
    <property type="match status" value="1"/>
</dbReference>
<feature type="domain" description="Polysaccharide lyase 8 N-terminal alpha-helical" evidence="7">
    <location>
        <begin position="67"/>
        <end position="378"/>
    </location>
</feature>
<dbReference type="Gene3D" id="2.70.98.10">
    <property type="match status" value="1"/>
</dbReference>
<dbReference type="RefSeq" id="WP_123814820.1">
    <property type="nucleotide sequence ID" value="NZ_RKQZ01000001.1"/>
</dbReference>
<dbReference type="InterPro" id="IPR038970">
    <property type="entry name" value="Lyase_8"/>
</dbReference>
<dbReference type="EMBL" id="RKQZ01000001">
    <property type="protein sequence ID" value="RPF21822.1"/>
    <property type="molecule type" value="Genomic_DNA"/>
</dbReference>
<dbReference type="SUPFAM" id="SSF74650">
    <property type="entry name" value="Galactose mutarotase-like"/>
    <property type="match status" value="1"/>
</dbReference>
<dbReference type="OrthoDB" id="6636047at2"/>
<dbReference type="SUPFAM" id="SSF49863">
    <property type="entry name" value="Hyaluronate lyase-like, C-terminal domain"/>
    <property type="match status" value="1"/>
</dbReference>
<dbReference type="CDD" id="cd01083">
    <property type="entry name" value="GAG_Lyase"/>
    <property type="match status" value="1"/>
</dbReference>
<name>A0A3N4Z8X4_9MICO</name>
<comment type="caution">
    <text evidence="8">The sequence shown here is derived from an EMBL/GenBank/DDBJ whole genome shotgun (WGS) entry which is preliminary data.</text>
</comment>
<feature type="active site" evidence="4">
    <location>
        <position position="340"/>
    </location>
</feature>
<dbReference type="InterPro" id="IPR012970">
    <property type="entry name" value="Lyase_8_alpha_N"/>
</dbReference>
<feature type="active site" evidence="4">
    <location>
        <position position="286"/>
    </location>
</feature>
<dbReference type="InterPro" id="IPR008929">
    <property type="entry name" value="Chondroitin_lyas"/>
</dbReference>
<reference evidence="8 9" key="1">
    <citation type="submission" date="2018-11" db="EMBL/GenBank/DDBJ databases">
        <title>Sequencing the genomes of 1000 actinobacteria strains.</title>
        <authorList>
            <person name="Klenk H.-P."/>
        </authorList>
    </citation>
    <scope>NUCLEOTIDE SEQUENCE [LARGE SCALE GENOMIC DNA]</scope>
    <source>
        <strain evidence="8 9">DSM 15700</strain>
    </source>
</reference>
<feature type="region of interest" description="Disordered" evidence="5">
    <location>
        <begin position="493"/>
        <end position="516"/>
    </location>
</feature>
<keyword evidence="3 8" id="KW-0456">Lyase</keyword>
<dbReference type="AlphaFoldDB" id="A0A3N4Z8X4"/>
<dbReference type="InterPro" id="IPR003159">
    <property type="entry name" value="Lyase_8_central_dom"/>
</dbReference>
<proteinExistence type="inferred from homology"/>
<dbReference type="GO" id="GO:0005576">
    <property type="term" value="C:extracellular region"/>
    <property type="evidence" value="ECO:0007669"/>
    <property type="project" value="InterPro"/>
</dbReference>
<evidence type="ECO:0000259" key="6">
    <source>
        <dbReference type="Pfam" id="PF02278"/>
    </source>
</evidence>
<dbReference type="Pfam" id="PF08124">
    <property type="entry name" value="Lyase_8_N"/>
    <property type="match status" value="1"/>
</dbReference>
<organism evidence="8 9">
    <name type="scientific">Myceligenerans xiligouense</name>
    <dbReference type="NCBI Taxonomy" id="253184"/>
    <lineage>
        <taxon>Bacteria</taxon>
        <taxon>Bacillati</taxon>
        <taxon>Actinomycetota</taxon>
        <taxon>Actinomycetes</taxon>
        <taxon>Micrococcales</taxon>
        <taxon>Promicromonosporaceae</taxon>
        <taxon>Myceligenerans</taxon>
    </lineage>
</organism>
<dbReference type="InterPro" id="IPR006311">
    <property type="entry name" value="TAT_signal"/>
</dbReference>
<dbReference type="GO" id="GO:0030246">
    <property type="term" value="F:carbohydrate binding"/>
    <property type="evidence" value="ECO:0007669"/>
    <property type="project" value="InterPro"/>
</dbReference>
<evidence type="ECO:0000313" key="9">
    <source>
        <dbReference type="Proteomes" id="UP000280501"/>
    </source>
</evidence>
<dbReference type="Gene3D" id="2.60.220.10">
    <property type="entry name" value="Polysaccharide lyase family 8-like, C-terminal"/>
    <property type="match status" value="1"/>
</dbReference>
<protein>
    <submittedName>
        <fullName evidence="8">Hyaluronate lyase</fullName>
    </submittedName>
</protein>
<evidence type="ECO:0000256" key="5">
    <source>
        <dbReference type="SAM" id="MobiDB-lite"/>
    </source>
</evidence>
<dbReference type="PANTHER" id="PTHR38481">
    <property type="entry name" value="HYALURONATE LYASE"/>
    <property type="match status" value="1"/>
</dbReference>
<dbReference type="InterPro" id="IPR014718">
    <property type="entry name" value="GH-type_carb-bd"/>
</dbReference>
<sequence length="806" mass="86900">MKIHVSRRDALALGTAASLAIVTHAPETAAAAGSGGAGLLPADRFDDLRERWLDFLVGAAGSGPDSPAVIEWKQRLSEYAARAYNSSDRFPDPGDSIWPDLRMTGPDPANLTTTYRRVLRIATAWATPGTAQYDDEAVARTLIRWYRYLTNHWYHAGAAPAGNWWFWEIGIPRVLGDLTLVLQHRLRQRDVDRALAAIRAFTPDPNRIEVADRPATGTNRADKVLSCLLRGIAGRSPQDMSLARGALLDTPGGGAHSLLSYATSGDGFYADGSYLHHLVLPHAGSYGRAALAAVAPAVMLLDGTRWSLSSRIMRPILNSPALTFAPFIWNGRMMETVRGRVVAREHERDYRDAWGTAEAVMLLAGYVGEPYHSRFRSFAKGWLERCSEEYKPTSMSDLRRAEELLADAGVVPAPERPGHVQFGVQERMVHRGRGWAFTVATSSARIGRYGWGNGENRYGWHQGDGASYLYLDNDQGQFADDYWPTVDPYRLPGTTASLTERAPGPDSGTPVPAATNRWGGGVGLSRRWGTAGMDLVNELGDVRGKKSWFLLEDSVVAIGSGIVVTGPGAETTVENRSFPAGTAPGFVVDGAPIAPGDRTGLDAPRWAHLDGVAGYVFLGTYAARASVAERTGSWYDINTGGDTAGSRTPRTRTYATLSLTHPSGTGGDRYAYVILPRASASTTRAHATGGTTTVLRGDPRAHVVRAVRGSRWFLFAHLFEPVDDGAVRADGPCAVIASGTRDVARIAVSDPTKSDARLSIQLLLGGWYPNLARADSRLTVRPGQVVEIDADLAGARGASFDAVLTT</sequence>
<dbReference type="Proteomes" id="UP000280501">
    <property type="component" value="Unassembled WGS sequence"/>
</dbReference>
<dbReference type="GO" id="GO:0016837">
    <property type="term" value="F:carbon-oxygen lyase activity, acting on polysaccharides"/>
    <property type="evidence" value="ECO:0007669"/>
    <property type="project" value="UniProtKB-ARBA"/>
</dbReference>
<accession>A0A3N4Z8X4</accession>
<evidence type="ECO:0000256" key="1">
    <source>
        <dbReference type="ARBA" id="ARBA00006699"/>
    </source>
</evidence>
<gene>
    <name evidence="8" type="ORF">EDD34_2457</name>
</gene>
<evidence type="ECO:0000313" key="8">
    <source>
        <dbReference type="EMBL" id="RPF21822.1"/>
    </source>
</evidence>
<dbReference type="SUPFAM" id="SSF48230">
    <property type="entry name" value="Chondroitin AC/alginate lyase"/>
    <property type="match status" value="1"/>
</dbReference>
<comment type="similarity">
    <text evidence="1">Belongs to the polysaccharide lyase 8 family.</text>
</comment>
<evidence type="ECO:0000259" key="7">
    <source>
        <dbReference type="Pfam" id="PF08124"/>
    </source>
</evidence>
<feature type="domain" description="Polysaccharide lyase family 8 central" evidence="6">
    <location>
        <begin position="419"/>
        <end position="679"/>
    </location>
</feature>
<feature type="active site" evidence="4">
    <location>
        <position position="277"/>
    </location>
</feature>
<dbReference type="PROSITE" id="PS51318">
    <property type="entry name" value="TAT"/>
    <property type="match status" value="1"/>
</dbReference>